<feature type="domain" description="TadE-like" evidence="2">
    <location>
        <begin position="71"/>
        <end position="113"/>
    </location>
</feature>
<evidence type="ECO:0000313" key="4">
    <source>
        <dbReference type="Proteomes" id="UP000319004"/>
    </source>
</evidence>
<evidence type="ECO:0000259" key="2">
    <source>
        <dbReference type="Pfam" id="PF07811"/>
    </source>
</evidence>
<evidence type="ECO:0000313" key="3">
    <source>
        <dbReference type="EMBL" id="QDV46548.1"/>
    </source>
</evidence>
<dbReference type="Proteomes" id="UP000319004">
    <property type="component" value="Chromosome"/>
</dbReference>
<keyword evidence="1" id="KW-1133">Transmembrane helix</keyword>
<name>A0A518I0C9_9BACT</name>
<dbReference type="KEGG" id="snep:Enr13x_64570"/>
<protein>
    <submittedName>
        <fullName evidence="3">TadE-like protein</fullName>
    </submittedName>
</protein>
<dbReference type="InterPro" id="IPR012495">
    <property type="entry name" value="TadE-like_dom"/>
</dbReference>
<keyword evidence="1" id="KW-0472">Membrane</keyword>
<dbReference type="Pfam" id="PF07811">
    <property type="entry name" value="TadE"/>
    <property type="match status" value="1"/>
</dbReference>
<keyword evidence="1" id="KW-0812">Transmembrane</keyword>
<reference evidence="3 4" key="1">
    <citation type="submission" date="2019-03" db="EMBL/GenBank/DDBJ databases">
        <title>Deep-cultivation of Planctomycetes and their phenomic and genomic characterization uncovers novel biology.</title>
        <authorList>
            <person name="Wiegand S."/>
            <person name="Jogler M."/>
            <person name="Boedeker C."/>
            <person name="Pinto D."/>
            <person name="Vollmers J."/>
            <person name="Rivas-Marin E."/>
            <person name="Kohn T."/>
            <person name="Peeters S.H."/>
            <person name="Heuer A."/>
            <person name="Rast P."/>
            <person name="Oberbeckmann S."/>
            <person name="Bunk B."/>
            <person name="Jeske O."/>
            <person name="Meyerdierks A."/>
            <person name="Storesund J.E."/>
            <person name="Kallscheuer N."/>
            <person name="Luecker S."/>
            <person name="Lage O.M."/>
            <person name="Pohl T."/>
            <person name="Merkel B.J."/>
            <person name="Hornburger P."/>
            <person name="Mueller R.-W."/>
            <person name="Bruemmer F."/>
            <person name="Labrenz M."/>
            <person name="Spormann A.M."/>
            <person name="Op den Camp H."/>
            <person name="Overmann J."/>
            <person name="Amann R."/>
            <person name="Jetten M.S.M."/>
            <person name="Mascher T."/>
            <person name="Medema M.H."/>
            <person name="Devos D.P."/>
            <person name="Kaster A.-K."/>
            <person name="Ovreas L."/>
            <person name="Rohde M."/>
            <person name="Galperin M.Y."/>
            <person name="Jogler C."/>
        </authorList>
    </citation>
    <scope>NUCLEOTIDE SEQUENCE [LARGE SCALE GENOMIC DNA]</scope>
    <source>
        <strain evidence="3 4">Enr13</strain>
    </source>
</reference>
<sequence>MRWAAPGRVGKTPTFLRGPARNLTDMRRLYELGFRQREITSSSPSKPFVMFLSKRRSTNSRRPCRRFRRRGAATVEFAICLPALIALTIGTIDLCSMLFLKESITLAAYEGARRGVARGRTNADVIARVQQFLDERNIQYSGNPCTFSSPDFAGADTLENVTTTVTVPCDGNLLIPSALFSGMNLSADVTLRKEYKNLPNN</sequence>
<proteinExistence type="predicted"/>
<organism evidence="3 4">
    <name type="scientific">Stieleria neptunia</name>
    <dbReference type="NCBI Taxonomy" id="2527979"/>
    <lineage>
        <taxon>Bacteria</taxon>
        <taxon>Pseudomonadati</taxon>
        <taxon>Planctomycetota</taxon>
        <taxon>Planctomycetia</taxon>
        <taxon>Pirellulales</taxon>
        <taxon>Pirellulaceae</taxon>
        <taxon>Stieleria</taxon>
    </lineage>
</organism>
<dbReference type="EMBL" id="CP037423">
    <property type="protein sequence ID" value="QDV46548.1"/>
    <property type="molecule type" value="Genomic_DNA"/>
</dbReference>
<evidence type="ECO:0000256" key="1">
    <source>
        <dbReference type="SAM" id="Phobius"/>
    </source>
</evidence>
<dbReference type="AlphaFoldDB" id="A0A518I0C9"/>
<feature type="transmembrane region" description="Helical" evidence="1">
    <location>
        <begin position="71"/>
        <end position="92"/>
    </location>
</feature>
<gene>
    <name evidence="3" type="ORF">Enr13x_64570</name>
</gene>
<accession>A0A518I0C9</accession>
<keyword evidence="4" id="KW-1185">Reference proteome</keyword>
<dbReference type="OrthoDB" id="267534at2"/>